<dbReference type="Proteomes" id="UP000821865">
    <property type="component" value="Chromosome 2"/>
</dbReference>
<keyword evidence="2" id="KW-1185">Reference proteome</keyword>
<comment type="caution">
    <text evidence="1">The sequence shown here is derived from an EMBL/GenBank/DDBJ whole genome shotgun (WGS) entry which is preliminary data.</text>
</comment>
<accession>A0ACB8D9X6</accession>
<evidence type="ECO:0000313" key="2">
    <source>
        <dbReference type="Proteomes" id="UP000821865"/>
    </source>
</evidence>
<name>A0ACB8D9X6_DERSI</name>
<gene>
    <name evidence="1" type="ORF">HPB49_002204</name>
</gene>
<reference evidence="1" key="1">
    <citation type="submission" date="2020-05" db="EMBL/GenBank/DDBJ databases">
        <title>Large-scale comparative analyses of tick genomes elucidate their genetic diversity and vector capacities.</title>
        <authorList>
            <person name="Jia N."/>
            <person name="Wang J."/>
            <person name="Shi W."/>
            <person name="Du L."/>
            <person name="Sun Y."/>
            <person name="Zhan W."/>
            <person name="Jiang J."/>
            <person name="Wang Q."/>
            <person name="Zhang B."/>
            <person name="Ji P."/>
            <person name="Sakyi L.B."/>
            <person name="Cui X."/>
            <person name="Yuan T."/>
            <person name="Jiang B."/>
            <person name="Yang W."/>
            <person name="Lam T.T.-Y."/>
            <person name="Chang Q."/>
            <person name="Ding S."/>
            <person name="Wang X."/>
            <person name="Zhu J."/>
            <person name="Ruan X."/>
            <person name="Zhao L."/>
            <person name="Wei J."/>
            <person name="Que T."/>
            <person name="Du C."/>
            <person name="Cheng J."/>
            <person name="Dai P."/>
            <person name="Han X."/>
            <person name="Huang E."/>
            <person name="Gao Y."/>
            <person name="Liu J."/>
            <person name="Shao H."/>
            <person name="Ye R."/>
            <person name="Li L."/>
            <person name="Wei W."/>
            <person name="Wang X."/>
            <person name="Wang C."/>
            <person name="Yang T."/>
            <person name="Huo Q."/>
            <person name="Li W."/>
            <person name="Guo W."/>
            <person name="Chen H."/>
            <person name="Zhou L."/>
            <person name="Ni X."/>
            <person name="Tian J."/>
            <person name="Zhou Y."/>
            <person name="Sheng Y."/>
            <person name="Liu T."/>
            <person name="Pan Y."/>
            <person name="Xia L."/>
            <person name="Li J."/>
            <person name="Zhao F."/>
            <person name="Cao W."/>
        </authorList>
    </citation>
    <scope>NUCLEOTIDE SEQUENCE</scope>
    <source>
        <strain evidence="1">Dsil-2018</strain>
    </source>
</reference>
<proteinExistence type="predicted"/>
<organism evidence="1 2">
    <name type="scientific">Dermacentor silvarum</name>
    <name type="common">Tick</name>
    <dbReference type="NCBI Taxonomy" id="543639"/>
    <lineage>
        <taxon>Eukaryota</taxon>
        <taxon>Metazoa</taxon>
        <taxon>Ecdysozoa</taxon>
        <taxon>Arthropoda</taxon>
        <taxon>Chelicerata</taxon>
        <taxon>Arachnida</taxon>
        <taxon>Acari</taxon>
        <taxon>Parasitiformes</taxon>
        <taxon>Ixodida</taxon>
        <taxon>Ixodoidea</taxon>
        <taxon>Ixodidae</taxon>
        <taxon>Rhipicephalinae</taxon>
        <taxon>Dermacentor</taxon>
    </lineage>
</organism>
<dbReference type="EMBL" id="CM023471">
    <property type="protein sequence ID" value="KAH7964879.1"/>
    <property type="molecule type" value="Genomic_DNA"/>
</dbReference>
<evidence type="ECO:0000313" key="1">
    <source>
        <dbReference type="EMBL" id="KAH7964879.1"/>
    </source>
</evidence>
<protein>
    <submittedName>
        <fullName evidence="1">Uncharacterized protein</fullName>
    </submittedName>
</protein>
<sequence length="855" mass="92556">MSTQKTGQASLNVVAESRTRMRASSPGKSTNGVDRNTKGASSSRAPMVPPAVEALRPSQKRADLPQPKEKAPPLSAAAPQKTTTHRQQDDSASISSSESPSPEKPSPYSPATIPRSRAVLRVTAGNVYLDDRTPEKEVDSPRSLAVSRHGTPASAGAVRATSSPTATLSTRSRQQGSLHMPATAKREPTAELPRTTVAPAPKVAQQPRQRDATAKLTAKRPDTHDRKELPSGIVSRPAQITHVPRAHLQQYGAPLDYRRILETKVSLKKPRSAPWSQARSGEDSPDLSPPAVVKAFVTSKPRNKPQRYDGFAGVPAFIGAPDVIIFTPRSATREVSPTIAPGRSGGPADPAAQSPPFLSPTVPSSGSESARSDNAGRMNFLQCWLLSGVAVGTFFLPMGLLLLSYGSTPSSSTRSWTTWTTWTAVGNTTSGSTAPRSRFTLPVHTPTRKAGPAVPAICLRRPRLVSDQNPLLAGSPSIFTAAPKAHIFCLYNNSRYSRLGRYDFGPEQLPLAYCSNIVYWSLSVYDGAVKSRAPRFDLTHGLKKLRESMVNRNIANATILAALGGYIEDGPQFSMLGADSGAMSRFASSVVYLLQTFHLDGVALHWVDPEFGCRGADDKSTLERLVRTIRQSLIASGHRGLVTLILPAEETRYHLSTATVQSVDYIFLEAHFSFPGSLQSLNCKDLATLTNHALRGVPGYTGNKHKICATFSLSPWLLDMQLSGAKTHIFLSNASRYSGSPGRGTVFEMCEEEMCLFSSSSSCVVLKRNVPHSNDGMVRSYVFYDRASIFAITTHDAPDKQFASKDHCLLLYDVDLDNFNTPCLRNRTFNSLHHFHSAMERASTLATPLEAAPTC</sequence>